<dbReference type="Proteomes" id="UP001233271">
    <property type="component" value="Chromosome 7b"/>
</dbReference>
<accession>A0AA48LA17</accession>
<keyword evidence="4" id="KW-1185">Reference proteome</keyword>
<feature type="compositionally biased region" description="Basic and acidic residues" evidence="1">
    <location>
        <begin position="198"/>
        <end position="207"/>
    </location>
</feature>
<organism evidence="3 4">
    <name type="scientific">Cutaneotrichosporon cavernicola</name>
    <dbReference type="NCBI Taxonomy" id="279322"/>
    <lineage>
        <taxon>Eukaryota</taxon>
        <taxon>Fungi</taxon>
        <taxon>Dikarya</taxon>
        <taxon>Basidiomycota</taxon>
        <taxon>Agaricomycotina</taxon>
        <taxon>Tremellomycetes</taxon>
        <taxon>Trichosporonales</taxon>
        <taxon>Trichosporonaceae</taxon>
        <taxon>Cutaneotrichosporon</taxon>
    </lineage>
</organism>
<keyword evidence="2" id="KW-0472">Membrane</keyword>
<name>A0AA48LA17_9TREE</name>
<feature type="region of interest" description="Disordered" evidence="1">
    <location>
        <begin position="188"/>
        <end position="207"/>
    </location>
</feature>
<dbReference type="EMBL" id="AP028219">
    <property type="protein sequence ID" value="BEI94672.1"/>
    <property type="molecule type" value="Genomic_DNA"/>
</dbReference>
<dbReference type="RefSeq" id="XP_060459937.1">
    <property type="nucleotide sequence ID" value="XM_060603665.1"/>
</dbReference>
<evidence type="ECO:0000256" key="2">
    <source>
        <dbReference type="SAM" id="Phobius"/>
    </source>
</evidence>
<evidence type="ECO:0000313" key="3">
    <source>
        <dbReference type="EMBL" id="BEI94672.1"/>
    </source>
</evidence>
<keyword evidence="2" id="KW-0812">Transmembrane</keyword>
<reference evidence="3" key="1">
    <citation type="journal article" date="2023" name="BMC Genomics">
        <title>Chromosome-level genome assemblies of Cutaneotrichosporon spp. (Trichosporonales, Basidiomycota) reveal imbalanced evolution between nucleotide sequences and chromosome synteny.</title>
        <authorList>
            <person name="Kobayashi Y."/>
            <person name="Kayamori A."/>
            <person name="Aoki K."/>
            <person name="Shiwa Y."/>
            <person name="Matsutani M."/>
            <person name="Fujita N."/>
            <person name="Sugita T."/>
            <person name="Iwasaki W."/>
            <person name="Tanaka N."/>
            <person name="Takashima M."/>
        </authorList>
    </citation>
    <scope>NUCLEOTIDE SEQUENCE</scope>
    <source>
        <strain evidence="3">HIS019</strain>
    </source>
</reference>
<sequence>MLPFRGPNPDLLPNPIPLLYITPPGDRSVPTFYLDRARRGLRLPVGGVRSPSLLHLGWKPRPTLSLQKDPYAPYIPETLEPSTRPLDIIAMLLTWIVTLLSWELPQPLLPSGEKRRRHRRYPPIAFLVLLFGGTLIISATLHASAYAADTDFEIVDPLLHRVPAVDAGLYPPKTGWIRHVEARSFETAIEGEGEGDGESERGRKMESEHVVADAHLWDLL</sequence>
<protein>
    <submittedName>
        <fullName evidence="3">Uncharacterized protein</fullName>
    </submittedName>
</protein>
<evidence type="ECO:0000313" key="4">
    <source>
        <dbReference type="Proteomes" id="UP001233271"/>
    </source>
</evidence>
<keyword evidence="2" id="KW-1133">Transmembrane helix</keyword>
<gene>
    <name evidence="3" type="ORF">CcaverHIS019_0702530</name>
</gene>
<dbReference type="AlphaFoldDB" id="A0AA48LA17"/>
<dbReference type="GeneID" id="85498542"/>
<dbReference type="KEGG" id="ccac:CcaHIS019_0702530"/>
<proteinExistence type="predicted"/>
<feature type="transmembrane region" description="Helical" evidence="2">
    <location>
        <begin position="124"/>
        <end position="148"/>
    </location>
</feature>
<evidence type="ECO:0000256" key="1">
    <source>
        <dbReference type="SAM" id="MobiDB-lite"/>
    </source>
</evidence>